<accession>A0A7X4K9N8</accession>
<evidence type="ECO:0008006" key="3">
    <source>
        <dbReference type="Google" id="ProtNLM"/>
    </source>
</evidence>
<reference evidence="1 2" key="1">
    <citation type="submission" date="2019-12" db="EMBL/GenBank/DDBJ databases">
        <authorList>
            <person name="Feng G."/>
            <person name="Zhu H."/>
        </authorList>
    </citation>
    <scope>NUCLEOTIDE SEQUENCE [LARGE SCALE GENOMIC DNA]</scope>
    <source>
        <strain evidence="1 2">FGD1</strain>
    </source>
</reference>
<comment type="caution">
    <text evidence="1">The sequence shown here is derived from an EMBL/GenBank/DDBJ whole genome shotgun (WGS) entry which is preliminary data.</text>
</comment>
<sequence>MAFVLGAAESDRLAGGAGKDVLAGGAGIDYLFGGGGNDCFTIRLSDFDASLTTNTRLGAQTQDFIYDFYGAGGYEAGGNNDFLYLDGFGEGSTIEFTGYGFNSSNPDGDIHAQYYTIHSTTTGLDYVIAIGSINGDQLVLGDYNFYN</sequence>
<dbReference type="EMBL" id="WVTD01000038">
    <property type="protein sequence ID" value="MYM00283.1"/>
    <property type="molecule type" value="Genomic_DNA"/>
</dbReference>
<evidence type="ECO:0000313" key="2">
    <source>
        <dbReference type="Proteomes" id="UP000465810"/>
    </source>
</evidence>
<dbReference type="InterPro" id="IPR011049">
    <property type="entry name" value="Serralysin-like_metalloprot_C"/>
</dbReference>
<organism evidence="1 2">
    <name type="scientific">Novosphingobium silvae</name>
    <dbReference type="NCBI Taxonomy" id="2692619"/>
    <lineage>
        <taxon>Bacteria</taxon>
        <taxon>Pseudomonadati</taxon>
        <taxon>Pseudomonadota</taxon>
        <taxon>Alphaproteobacteria</taxon>
        <taxon>Sphingomonadales</taxon>
        <taxon>Sphingomonadaceae</taxon>
        <taxon>Novosphingobium</taxon>
    </lineage>
</organism>
<dbReference type="InterPro" id="IPR018511">
    <property type="entry name" value="Hemolysin-typ_Ca-bd_CS"/>
</dbReference>
<evidence type="ECO:0000313" key="1">
    <source>
        <dbReference type="EMBL" id="MYM00283.1"/>
    </source>
</evidence>
<dbReference type="Gene3D" id="2.150.10.10">
    <property type="entry name" value="Serralysin-like metalloprotease, C-terminal"/>
    <property type="match status" value="1"/>
</dbReference>
<dbReference type="PROSITE" id="PS00330">
    <property type="entry name" value="HEMOLYSIN_CALCIUM"/>
    <property type="match status" value="2"/>
</dbReference>
<protein>
    <recommendedName>
        <fullName evidence="3">Calcium-binding protein</fullName>
    </recommendedName>
</protein>
<dbReference type="Proteomes" id="UP000465810">
    <property type="component" value="Unassembled WGS sequence"/>
</dbReference>
<dbReference type="RefSeq" id="WP_160987544.1">
    <property type="nucleotide sequence ID" value="NZ_WVTD01000038.1"/>
</dbReference>
<dbReference type="SUPFAM" id="SSF51120">
    <property type="entry name" value="beta-Roll"/>
    <property type="match status" value="1"/>
</dbReference>
<dbReference type="Pfam" id="PF00353">
    <property type="entry name" value="HemolysinCabind"/>
    <property type="match status" value="1"/>
</dbReference>
<proteinExistence type="predicted"/>
<dbReference type="GO" id="GO:0005509">
    <property type="term" value="F:calcium ion binding"/>
    <property type="evidence" value="ECO:0007669"/>
    <property type="project" value="InterPro"/>
</dbReference>
<dbReference type="InterPro" id="IPR001343">
    <property type="entry name" value="Hemolysn_Ca-bd"/>
</dbReference>
<dbReference type="AlphaFoldDB" id="A0A7X4K9N8"/>
<gene>
    <name evidence="1" type="ORF">GR702_21290</name>
</gene>
<name>A0A7X4K9N8_9SPHN</name>
<keyword evidence="2" id="KW-1185">Reference proteome</keyword>
<dbReference type="PRINTS" id="PR00313">
    <property type="entry name" value="CABNDNGRPT"/>
</dbReference>